<evidence type="ECO:0000259" key="2">
    <source>
        <dbReference type="Pfam" id="PF18546"/>
    </source>
</evidence>
<organism evidence="3 4">
    <name type="scientific">Streptomyces pyxinae</name>
    <dbReference type="NCBI Taxonomy" id="2970734"/>
    <lineage>
        <taxon>Bacteria</taxon>
        <taxon>Bacillati</taxon>
        <taxon>Actinomycetota</taxon>
        <taxon>Actinomycetes</taxon>
        <taxon>Kitasatosporales</taxon>
        <taxon>Streptomycetaceae</taxon>
        <taxon>Streptomyces</taxon>
    </lineage>
</organism>
<sequence length="184" mass="20104">MNRAAHADVPLDREVFMRTLVRELATSPETVVGLEEAPGYLSLVGQSVGSQINDTCPRALSVRRLTREQVADVLVDLTQRARGDFHLVSQDDERIVLGSRSCPFAEKVLGRESRCTMTSNTFGTIAAQNPGCARVELRETIARGHERCRVTAHLRPYADLDAEPSREYFGDAATTRPGPAGPGV</sequence>
<dbReference type="InterPro" id="IPR041359">
    <property type="entry name" value="MetOD1"/>
</dbReference>
<evidence type="ECO:0000313" key="3">
    <source>
        <dbReference type="EMBL" id="MCS0639480.1"/>
    </source>
</evidence>
<proteinExistence type="predicted"/>
<keyword evidence="4" id="KW-1185">Reference proteome</keyword>
<dbReference type="Proteomes" id="UP001431313">
    <property type="component" value="Unassembled WGS sequence"/>
</dbReference>
<dbReference type="EMBL" id="JANUGQ010000037">
    <property type="protein sequence ID" value="MCS0639480.1"/>
    <property type="molecule type" value="Genomic_DNA"/>
</dbReference>
<feature type="domain" description="Metanogen output" evidence="2">
    <location>
        <begin position="66"/>
        <end position="151"/>
    </location>
</feature>
<dbReference type="Pfam" id="PF18546">
    <property type="entry name" value="MetOD1"/>
    <property type="match status" value="1"/>
</dbReference>
<feature type="region of interest" description="Disordered" evidence="1">
    <location>
        <begin position="165"/>
        <end position="184"/>
    </location>
</feature>
<name>A0ABT2CQ84_9ACTN</name>
<protein>
    <submittedName>
        <fullName evidence="3">Methanogen output domain 1-containing protein</fullName>
    </submittedName>
</protein>
<gene>
    <name evidence="3" type="ORF">NX801_28370</name>
</gene>
<accession>A0ABT2CQ84</accession>
<evidence type="ECO:0000256" key="1">
    <source>
        <dbReference type="SAM" id="MobiDB-lite"/>
    </source>
</evidence>
<comment type="caution">
    <text evidence="3">The sequence shown here is derived from an EMBL/GenBank/DDBJ whole genome shotgun (WGS) entry which is preliminary data.</text>
</comment>
<dbReference type="RefSeq" id="WP_258790808.1">
    <property type="nucleotide sequence ID" value="NZ_JANUGQ010000037.1"/>
</dbReference>
<evidence type="ECO:0000313" key="4">
    <source>
        <dbReference type="Proteomes" id="UP001431313"/>
    </source>
</evidence>
<reference evidence="3" key="1">
    <citation type="submission" date="2022-08" db="EMBL/GenBank/DDBJ databases">
        <authorList>
            <person name="Somphong A."/>
            <person name="Phongsopitanun W."/>
        </authorList>
    </citation>
    <scope>NUCLEOTIDE SEQUENCE</scope>
    <source>
        <strain evidence="3">LP05-1</strain>
    </source>
</reference>